<dbReference type="GO" id="GO:0005737">
    <property type="term" value="C:cytoplasm"/>
    <property type="evidence" value="ECO:0007669"/>
    <property type="project" value="TreeGrafter"/>
</dbReference>
<dbReference type="SUPFAM" id="SSF51556">
    <property type="entry name" value="Metallo-dependent hydrolases"/>
    <property type="match status" value="1"/>
</dbReference>
<evidence type="ECO:0000256" key="2">
    <source>
        <dbReference type="ARBA" id="ARBA00022723"/>
    </source>
</evidence>
<comment type="function">
    <text evidence="1">Catalyzes the reversible cyclization of carbamoyl aspartate to dihydroorotate.</text>
</comment>
<dbReference type="InterPro" id="IPR002195">
    <property type="entry name" value="Dihydroorotase_CS"/>
</dbReference>
<protein>
    <submittedName>
        <fullName evidence="6">Dihydroorotase family protein</fullName>
    </submittedName>
</protein>
<reference evidence="6" key="2">
    <citation type="journal article" date="2021" name="PeerJ">
        <title>Extensive microbial diversity within the chicken gut microbiome revealed by metagenomics and culture.</title>
        <authorList>
            <person name="Gilroy R."/>
            <person name="Ravi A."/>
            <person name="Getino M."/>
            <person name="Pursley I."/>
            <person name="Horton D.L."/>
            <person name="Alikhan N.F."/>
            <person name="Baker D."/>
            <person name="Gharbi K."/>
            <person name="Hall N."/>
            <person name="Watson M."/>
            <person name="Adriaenssens E.M."/>
            <person name="Foster-Nyarko E."/>
            <person name="Jarju S."/>
            <person name="Secka A."/>
            <person name="Antonio M."/>
            <person name="Oren A."/>
            <person name="Chaudhuri R.R."/>
            <person name="La Ragione R."/>
            <person name="Hildebrand F."/>
            <person name="Pallen M.J."/>
        </authorList>
    </citation>
    <scope>NUCLEOTIDE SEQUENCE</scope>
    <source>
        <strain evidence="6">11167</strain>
    </source>
</reference>
<dbReference type="Gene3D" id="3.20.20.140">
    <property type="entry name" value="Metal-dependent hydrolases"/>
    <property type="match status" value="1"/>
</dbReference>
<evidence type="ECO:0000256" key="1">
    <source>
        <dbReference type="ARBA" id="ARBA00002368"/>
    </source>
</evidence>
<name>A0A9D9HAY1_9SPIR</name>
<evidence type="ECO:0000256" key="4">
    <source>
        <dbReference type="ARBA" id="ARBA00022975"/>
    </source>
</evidence>
<evidence type="ECO:0000259" key="5">
    <source>
        <dbReference type="Pfam" id="PF12890"/>
    </source>
</evidence>
<proteinExistence type="predicted"/>
<evidence type="ECO:0000313" key="6">
    <source>
        <dbReference type="EMBL" id="MBO8443328.1"/>
    </source>
</evidence>
<keyword evidence="3" id="KW-0378">Hydrolase</keyword>
<dbReference type="AlphaFoldDB" id="A0A9D9HAY1"/>
<dbReference type="PANTHER" id="PTHR43668">
    <property type="entry name" value="ALLANTOINASE"/>
    <property type="match status" value="1"/>
</dbReference>
<gene>
    <name evidence="6" type="ORF">IAC42_06165</name>
</gene>
<comment type="caution">
    <text evidence="6">The sequence shown here is derived from an EMBL/GenBank/DDBJ whole genome shotgun (WGS) entry which is preliminary data.</text>
</comment>
<dbReference type="InterPro" id="IPR032466">
    <property type="entry name" value="Metal_Hydrolase"/>
</dbReference>
<dbReference type="Proteomes" id="UP000823633">
    <property type="component" value="Unassembled WGS sequence"/>
</dbReference>
<dbReference type="InterPro" id="IPR050138">
    <property type="entry name" value="DHOase/Allantoinase_Hydrolase"/>
</dbReference>
<accession>A0A9D9HAY1</accession>
<dbReference type="PROSITE" id="PS00482">
    <property type="entry name" value="DIHYDROOROTASE_1"/>
    <property type="match status" value="1"/>
</dbReference>
<dbReference type="GO" id="GO:0006145">
    <property type="term" value="P:purine nucleobase catabolic process"/>
    <property type="evidence" value="ECO:0007669"/>
    <property type="project" value="TreeGrafter"/>
</dbReference>
<evidence type="ECO:0000256" key="3">
    <source>
        <dbReference type="ARBA" id="ARBA00022801"/>
    </source>
</evidence>
<evidence type="ECO:0000313" key="7">
    <source>
        <dbReference type="Proteomes" id="UP000823633"/>
    </source>
</evidence>
<organism evidence="6 7">
    <name type="scientific">Candidatus Aphodenecus pullistercoris</name>
    <dbReference type="NCBI Taxonomy" id="2840669"/>
    <lineage>
        <taxon>Bacteria</taxon>
        <taxon>Pseudomonadati</taxon>
        <taxon>Spirochaetota</taxon>
        <taxon>Spirochaetia</taxon>
        <taxon>Spirochaetales</taxon>
        <taxon>Candidatus Aphodenecus</taxon>
    </lineage>
</organism>
<dbReference type="Pfam" id="PF12890">
    <property type="entry name" value="DHOase"/>
    <property type="match status" value="1"/>
</dbReference>
<dbReference type="PANTHER" id="PTHR43668:SF2">
    <property type="entry name" value="ALLANTOINASE"/>
    <property type="match status" value="1"/>
</dbReference>
<dbReference type="GO" id="GO:0004038">
    <property type="term" value="F:allantoinase activity"/>
    <property type="evidence" value="ECO:0007669"/>
    <property type="project" value="TreeGrafter"/>
</dbReference>
<keyword evidence="2" id="KW-0479">Metal-binding</keyword>
<sequence length="348" mass="37823">MTDLHVHLRDGVQSAKETIEHGLAVASMCGIRRVADMPNCSPALTSRAAVLDRLALASPSAKRHRVSYSVHMGLTADPDQIREAVATHSELFPLVLGLKLFAGQSTGNMGIVDIDSQRLVFQTLTEAHYRGVLLVHCEKESLLRPELFVAGRWETHSLARPTAAEVESVRDMIGLMEETGFAGHLHICHISTKGALELVCAARDRGLAVSCGATAHHSLLTVDDAAEHGRYLKMNPPLRSMEDRDAIYAGLVGGSVDYVESDHAPHTLEDKEKGASGIPGFAGSLMLLSRLKADGVPTERLVDIFSRNALTLFGLDGEERPLPDRIMWRARKAASEYPFDPFAIPQLG</sequence>
<dbReference type="InterPro" id="IPR024403">
    <property type="entry name" value="DHOase_cat"/>
</dbReference>
<dbReference type="EMBL" id="JADIMU010000040">
    <property type="protein sequence ID" value="MBO8443328.1"/>
    <property type="molecule type" value="Genomic_DNA"/>
</dbReference>
<dbReference type="GO" id="GO:0046872">
    <property type="term" value="F:metal ion binding"/>
    <property type="evidence" value="ECO:0007669"/>
    <property type="project" value="UniProtKB-KW"/>
</dbReference>
<reference evidence="6" key="1">
    <citation type="submission" date="2020-10" db="EMBL/GenBank/DDBJ databases">
        <authorList>
            <person name="Gilroy R."/>
        </authorList>
    </citation>
    <scope>NUCLEOTIDE SEQUENCE</scope>
    <source>
        <strain evidence="6">11167</strain>
    </source>
</reference>
<keyword evidence="4" id="KW-0665">Pyrimidine biosynthesis</keyword>
<feature type="domain" description="Dihydroorotase catalytic" evidence="5">
    <location>
        <begin position="2"/>
        <end position="193"/>
    </location>
</feature>